<proteinExistence type="predicted"/>
<protein>
    <submittedName>
        <fullName evidence="1">Amidase</fullName>
    </submittedName>
</protein>
<dbReference type="Proteomes" id="UP001214301">
    <property type="component" value="Chromosome"/>
</dbReference>
<reference evidence="1 2" key="1">
    <citation type="journal article" date="2020" name="Front. Microbiol.">
        <title>Toward Biorecycling: Isolation of a Soil Bacterium That Grows on a Polyurethane Oligomer and Monomer.</title>
        <authorList>
            <person name="Espinosa M.J.C."/>
            <person name="Blanco A.C."/>
            <person name="Schmidgall T."/>
            <person name="Atanasoff-Kardjalieff A.K."/>
            <person name="Kappelmeyer U."/>
            <person name="Tischler D."/>
            <person name="Pieper D.H."/>
            <person name="Heipieper H.J."/>
            <person name="Eberlein C."/>
        </authorList>
    </citation>
    <scope>NUCLEOTIDE SEQUENCE [LARGE SCALE GENOMIC DNA]</scope>
    <source>
        <strain evidence="1 2">TDA1</strain>
    </source>
</reference>
<dbReference type="RefSeq" id="WP_033702785.1">
    <property type="nucleotide sequence ID" value="NZ_CP116669.1"/>
</dbReference>
<dbReference type="EMBL" id="CP116669">
    <property type="protein sequence ID" value="WCH99336.1"/>
    <property type="molecule type" value="Genomic_DNA"/>
</dbReference>
<accession>A0ABY7R6X2</accession>
<evidence type="ECO:0000313" key="2">
    <source>
        <dbReference type="Proteomes" id="UP001214301"/>
    </source>
</evidence>
<name>A0ABY7R6X2_9PSED</name>
<evidence type="ECO:0000313" key="1">
    <source>
        <dbReference type="EMBL" id="WCH99336.1"/>
    </source>
</evidence>
<dbReference type="GeneID" id="301038646"/>
<sequence length="102" mass="11259">MRRVLLVLLALLGVSLGWSGWQARQALADFPGILSAYSAKEYCSCRFVMGFDPAYCRGYVKQWLPLGLLAENSAQRLVTAEGLGRRNQAAWQGARVGCRLLP</sequence>
<keyword evidence="2" id="KW-1185">Reference proteome</keyword>
<gene>
    <name evidence="1" type="ORF">PMC74_21610</name>
</gene>
<organism evidence="1 2">
    <name type="scientific">Pseudomonas capeferrum</name>
    <dbReference type="NCBI Taxonomy" id="1495066"/>
    <lineage>
        <taxon>Bacteria</taxon>
        <taxon>Pseudomonadati</taxon>
        <taxon>Pseudomonadota</taxon>
        <taxon>Gammaproteobacteria</taxon>
        <taxon>Pseudomonadales</taxon>
        <taxon>Pseudomonadaceae</taxon>
        <taxon>Pseudomonas</taxon>
    </lineage>
</organism>